<dbReference type="PANTHER" id="PTHR22931">
    <property type="entry name" value="PHOSPHOENOLPYRUVATE DIKINASE-RELATED"/>
    <property type="match status" value="1"/>
</dbReference>
<dbReference type="PIRSF" id="PIRSF000853">
    <property type="entry name" value="PPDK"/>
    <property type="match status" value="1"/>
</dbReference>
<dbReference type="InterPro" id="IPR015813">
    <property type="entry name" value="Pyrv/PenolPyrv_kinase-like_dom"/>
</dbReference>
<dbReference type="InterPro" id="IPR013815">
    <property type="entry name" value="ATP_grasp_subdomain_1"/>
</dbReference>
<dbReference type="SUPFAM" id="SSF51621">
    <property type="entry name" value="Phosphoenolpyruvate/pyruvate domain"/>
    <property type="match status" value="1"/>
</dbReference>
<dbReference type="GO" id="GO:0046872">
    <property type="term" value="F:metal ion binding"/>
    <property type="evidence" value="ECO:0007669"/>
    <property type="project" value="UniProtKB-KW"/>
</dbReference>
<evidence type="ECO:0000256" key="2">
    <source>
        <dbReference type="ARBA" id="ARBA00007837"/>
    </source>
</evidence>
<evidence type="ECO:0000256" key="10">
    <source>
        <dbReference type="PIRSR" id="PIRSR000853-3"/>
    </source>
</evidence>
<comment type="similarity">
    <text evidence="2">Belongs to the PEP-utilizing enzyme family.</text>
</comment>
<dbReference type="InterPro" id="IPR036637">
    <property type="entry name" value="Phosphohistidine_dom_sf"/>
</dbReference>
<gene>
    <name evidence="14" type="ORF">NAS2_0593</name>
</gene>
<organism evidence="14 15">
    <name type="scientific">Conexivisphaera calida</name>
    <dbReference type="NCBI Taxonomy" id="1874277"/>
    <lineage>
        <taxon>Archaea</taxon>
        <taxon>Nitrososphaerota</taxon>
        <taxon>Conexivisphaeria</taxon>
        <taxon>Conexivisphaerales</taxon>
        <taxon>Conexivisphaeraceae</taxon>
        <taxon>Conexivisphaera</taxon>
    </lineage>
</organism>
<evidence type="ECO:0000256" key="3">
    <source>
        <dbReference type="ARBA" id="ARBA00011994"/>
    </source>
</evidence>
<dbReference type="EC" id="2.7.9.1" evidence="3"/>
<dbReference type="Gene3D" id="1.10.189.10">
    <property type="entry name" value="Pyruvate Phosphate Dikinase, domain 2"/>
    <property type="match status" value="1"/>
</dbReference>
<keyword evidence="14" id="KW-0670">Pyruvate</keyword>
<dbReference type="InterPro" id="IPR000121">
    <property type="entry name" value="PEP_util_C"/>
</dbReference>
<feature type="domain" description="PEP-utilising enzyme mobile" evidence="11">
    <location>
        <begin position="504"/>
        <end position="584"/>
    </location>
</feature>
<comment type="cofactor">
    <cofactor evidence="1 10">
        <name>Mg(2+)</name>
        <dbReference type="ChEBI" id="CHEBI:18420"/>
    </cofactor>
</comment>
<evidence type="ECO:0000256" key="1">
    <source>
        <dbReference type="ARBA" id="ARBA00001946"/>
    </source>
</evidence>
<keyword evidence="15" id="KW-1185">Reference proteome</keyword>
<dbReference type="Pfam" id="PF00391">
    <property type="entry name" value="PEP-utilizers"/>
    <property type="match status" value="1"/>
</dbReference>
<feature type="domain" description="PEP-utilising enzyme C-terminal" evidence="13">
    <location>
        <begin position="605"/>
        <end position="996"/>
    </location>
</feature>
<dbReference type="PANTHER" id="PTHR22931:SF9">
    <property type="entry name" value="PYRUVATE, PHOSPHATE DIKINASE 1, CHLOROPLASTIC"/>
    <property type="match status" value="1"/>
</dbReference>
<dbReference type="InterPro" id="IPR002192">
    <property type="entry name" value="PPDK_AMP/ATP-bd"/>
</dbReference>
<dbReference type="PROSITE" id="PS00370">
    <property type="entry name" value="PEP_ENZYMES_PHOS_SITE"/>
    <property type="match status" value="1"/>
</dbReference>
<dbReference type="EMBL" id="AP018732">
    <property type="protein sequence ID" value="BBE41982.1"/>
    <property type="molecule type" value="Genomic_DNA"/>
</dbReference>
<dbReference type="SUPFAM" id="SSF56059">
    <property type="entry name" value="Glutathione synthetase ATP-binding domain-like"/>
    <property type="match status" value="2"/>
</dbReference>
<dbReference type="Proteomes" id="UP000509448">
    <property type="component" value="Chromosome"/>
</dbReference>
<protein>
    <recommendedName>
        <fullName evidence="3">pyruvate, phosphate dikinase</fullName>
        <ecNumber evidence="3">2.7.9.1</ecNumber>
    </recommendedName>
</protein>
<evidence type="ECO:0000256" key="5">
    <source>
        <dbReference type="ARBA" id="ARBA00022723"/>
    </source>
</evidence>
<evidence type="ECO:0000256" key="7">
    <source>
        <dbReference type="ARBA" id="ARBA00022777"/>
    </source>
</evidence>
<dbReference type="Gene3D" id="3.20.20.60">
    <property type="entry name" value="Phosphoenolpyruvate-binding domains"/>
    <property type="match status" value="1"/>
</dbReference>
<evidence type="ECO:0000259" key="11">
    <source>
        <dbReference type="Pfam" id="PF00391"/>
    </source>
</evidence>
<dbReference type="InterPro" id="IPR008279">
    <property type="entry name" value="PEP-util_enz_mobile_dom"/>
</dbReference>
<dbReference type="GO" id="GO:0005524">
    <property type="term" value="F:ATP binding"/>
    <property type="evidence" value="ECO:0007669"/>
    <property type="project" value="UniProtKB-KW"/>
</dbReference>
<feature type="binding site" evidence="10">
    <location>
        <position position="871"/>
    </location>
    <ligand>
        <name>Mg(2+)</name>
        <dbReference type="ChEBI" id="CHEBI:18420"/>
    </ligand>
</feature>
<keyword evidence="6" id="KW-0547">Nucleotide-binding</keyword>
<evidence type="ECO:0000259" key="13">
    <source>
        <dbReference type="Pfam" id="PF02896"/>
    </source>
</evidence>
<proteinExistence type="inferred from homology"/>
<accession>A0A4P2VDR4</accession>
<dbReference type="Gene3D" id="1.20.80.30">
    <property type="match status" value="1"/>
</dbReference>
<dbReference type="SUPFAM" id="SSF52009">
    <property type="entry name" value="Phosphohistidine domain"/>
    <property type="match status" value="1"/>
</dbReference>
<evidence type="ECO:0000256" key="8">
    <source>
        <dbReference type="ARBA" id="ARBA00022840"/>
    </source>
</evidence>
<dbReference type="Pfam" id="PF02896">
    <property type="entry name" value="PEP-utilizers_C"/>
    <property type="match status" value="1"/>
</dbReference>
<dbReference type="InterPro" id="IPR040442">
    <property type="entry name" value="Pyrv_kinase-like_dom_sf"/>
</dbReference>
<keyword evidence="5 10" id="KW-0479">Metal-binding</keyword>
<evidence type="ECO:0000259" key="12">
    <source>
        <dbReference type="Pfam" id="PF01326"/>
    </source>
</evidence>
<dbReference type="Gene3D" id="3.50.30.10">
    <property type="entry name" value="Phosphohistidine domain"/>
    <property type="match status" value="1"/>
</dbReference>
<evidence type="ECO:0000256" key="9">
    <source>
        <dbReference type="ARBA" id="ARBA00022842"/>
    </source>
</evidence>
<feature type="domain" description="Pyruvate phosphate dikinase AMP/ATP-binding" evidence="12">
    <location>
        <begin position="34"/>
        <end position="371"/>
    </location>
</feature>
<evidence type="ECO:0000313" key="15">
    <source>
        <dbReference type="Proteomes" id="UP000509448"/>
    </source>
</evidence>
<evidence type="ECO:0000313" key="14">
    <source>
        <dbReference type="EMBL" id="BBE41982.1"/>
    </source>
</evidence>
<dbReference type="GO" id="GO:0050242">
    <property type="term" value="F:pyruvate, phosphate dikinase activity"/>
    <property type="evidence" value="ECO:0007669"/>
    <property type="project" value="UniProtKB-EC"/>
</dbReference>
<dbReference type="Gene3D" id="3.30.1490.20">
    <property type="entry name" value="ATP-grasp fold, A domain"/>
    <property type="match status" value="1"/>
</dbReference>
<keyword evidence="8" id="KW-0067">ATP-binding</keyword>
<feature type="binding site" evidence="10">
    <location>
        <position position="895"/>
    </location>
    <ligand>
        <name>Mg(2+)</name>
        <dbReference type="ChEBI" id="CHEBI:18420"/>
    </ligand>
</feature>
<dbReference type="Gene3D" id="3.30.470.20">
    <property type="entry name" value="ATP-grasp fold, B domain"/>
    <property type="match status" value="1"/>
</dbReference>
<evidence type="ECO:0000256" key="4">
    <source>
        <dbReference type="ARBA" id="ARBA00022679"/>
    </source>
</evidence>
<keyword evidence="9 10" id="KW-0460">Magnesium</keyword>
<dbReference type="KEGG" id="ccai:NAS2_0593"/>
<evidence type="ECO:0000256" key="6">
    <source>
        <dbReference type="ARBA" id="ARBA00022741"/>
    </source>
</evidence>
<name>A0A4P2VDR4_9ARCH</name>
<reference evidence="14 15" key="1">
    <citation type="journal article" date="2019" name="ISME J.">
        <title>Isolation and characterization of a thermophilic sulfur- and iron-reducing thaumarchaeote from a terrestrial acidic hot spring.</title>
        <authorList>
            <person name="Kato S."/>
            <person name="Itoh T."/>
            <person name="Yuki M."/>
            <person name="Nagamori M."/>
            <person name="Ohnishi M."/>
            <person name="Uematsu K."/>
            <person name="Suzuki K."/>
            <person name="Takashina T."/>
            <person name="Ohkuma M."/>
        </authorList>
    </citation>
    <scope>NUCLEOTIDE SEQUENCE [LARGE SCALE GENOMIC DNA]</scope>
    <source>
        <strain evidence="14 15">NAS-02</strain>
    </source>
</reference>
<keyword evidence="7 14" id="KW-0418">Kinase</keyword>
<dbReference type="NCBIfam" id="TIGR01828">
    <property type="entry name" value="pyru_phos_dikin"/>
    <property type="match status" value="1"/>
</dbReference>
<dbReference type="InterPro" id="IPR018274">
    <property type="entry name" value="PEP_util_AS"/>
</dbReference>
<keyword evidence="4 14" id="KW-0808">Transferase</keyword>
<dbReference type="InterPro" id="IPR010121">
    <property type="entry name" value="Pyruvate_phosphate_dikinase"/>
</dbReference>
<dbReference type="NCBIfam" id="NF004531">
    <property type="entry name" value="PRK05878.1"/>
    <property type="match status" value="1"/>
</dbReference>
<dbReference type="AlphaFoldDB" id="A0A4P2VDR4"/>
<dbReference type="Pfam" id="PF01326">
    <property type="entry name" value="PPDK_N"/>
    <property type="match status" value="1"/>
</dbReference>
<sequence length="1010" mass="111234">MELLYSINAEGLMAMARPYKYTVSFREGDWRDKKLLGGKGSSLAQMTQMGLPVPPGFTITTVACRDFLGPRRAEIDQLVGELEKNPPPSIRDELISKIWSIINSQELPDGLMDEVRGRVHELEAETGKGFGNPANPLLLSVRSGAALSMPGMMDTVLNLGMNDAVAEGLAELAGNEWFAYDAYRRFLQMFGRIVLEIEDKEFDALTSKYNERLKSIASSARADELSRLASELPGYSPRIDAQPPREMAPGLWSDSVSLLRSMVSDLKSLIASKWGEFPQDPWRQLELAVKAVFRSWMNPRAIFYRMANNITPEMADCTAVNVVTMVFGNMGWDSGTGVYFTRNPSTGEDVPYGEFLPSAQGEDVVAGVRTPMGLEELKLRMPAVYGQLIEAGKKLERLNRDVMDIEFTVERGRLYFLQNRVAKMTPAARVKTAVDLANEGVISREDAVMKVDPQTVQNLLYPRIDPSAKASPIATGLPASPGAVSGQIVFHPDVAVEWSRSGREVILVRVETKPDDVHGFYAAKGILTSRGGMTSHAAVVARAIGKPAVVGAESISVDYDAKEIRVGGTTLKEGDWVTIDGSGGRVYPGKVPTVEPEIIPELEVLLSWADGFRRLGVRANADVPEDAEIARKFGAQGIGLLRIERMFRKPERLEVLRKVILSEGPEERREPLRRLSDMIRPDFKGILEAMDGLPVVIRLIDPPLHEFLPSPVEVLSQLHETRAAYLALKDSELARSMSPEVIKQYEAKLQELERLYSRVTALTEHNPMMGHRGVRVGVTDPDFYYYLTRAIMEATLDLLEEGRDPRVEIMIPQVMDVSEIKYVKSSSIEPAMSEVAAERGYRLERSPTRTSAYVISKGNTRTEVLVGTMVETVRATLTASEIAKEVAFFSFGTNDLTQATLSFSRDDVENKFLPKYLELGILAENPFQTIDVAGVGKLVRSATADGKASNPALEVGICGEHGGDPASIEFFHSAGLDYVSASPYRVMVARLAAARAALREGARSAPQVDK</sequence>
<dbReference type="GO" id="GO:0016301">
    <property type="term" value="F:kinase activity"/>
    <property type="evidence" value="ECO:0007669"/>
    <property type="project" value="UniProtKB-KW"/>
</dbReference>